<gene>
    <name evidence="5" type="ORF">FUG_LOCUS402475</name>
</gene>
<dbReference type="InterPro" id="IPR056884">
    <property type="entry name" value="NPHP3-like_N"/>
</dbReference>
<dbReference type="PRINTS" id="PR01415">
    <property type="entry name" value="ANKYRIN"/>
</dbReference>
<reference evidence="5" key="1">
    <citation type="submission" date="2019-04" db="EMBL/GenBank/DDBJ databases">
        <authorList>
            <person name="Melise S."/>
            <person name="Noan J."/>
            <person name="Okalmin O."/>
        </authorList>
    </citation>
    <scope>NUCLEOTIDE SEQUENCE</scope>
    <source>
        <strain evidence="5">FN9</strain>
    </source>
</reference>
<organism evidence="5">
    <name type="scientific">Gibberella zeae</name>
    <name type="common">Wheat head blight fungus</name>
    <name type="synonym">Fusarium graminearum</name>
    <dbReference type="NCBI Taxonomy" id="5518"/>
    <lineage>
        <taxon>Eukaryota</taxon>
        <taxon>Fungi</taxon>
        <taxon>Dikarya</taxon>
        <taxon>Ascomycota</taxon>
        <taxon>Pezizomycotina</taxon>
        <taxon>Sordariomycetes</taxon>
        <taxon>Hypocreomycetidae</taxon>
        <taxon>Hypocreales</taxon>
        <taxon>Nectriaceae</taxon>
        <taxon>Fusarium</taxon>
    </lineage>
</organism>
<dbReference type="InterPro" id="IPR036770">
    <property type="entry name" value="Ankyrin_rpt-contain_sf"/>
</dbReference>
<name>A0A2H3GSH3_GIBZA</name>
<dbReference type="Gene3D" id="1.25.40.20">
    <property type="entry name" value="Ankyrin repeat-containing domain"/>
    <property type="match status" value="4"/>
</dbReference>
<proteinExistence type="predicted"/>
<dbReference type="InterPro" id="IPR000845">
    <property type="entry name" value="Nucleoside_phosphorylase_d"/>
</dbReference>
<dbReference type="GO" id="GO:0009116">
    <property type="term" value="P:nucleoside metabolic process"/>
    <property type="evidence" value="ECO:0007669"/>
    <property type="project" value="InterPro"/>
</dbReference>
<dbReference type="Pfam" id="PF12796">
    <property type="entry name" value="Ank_2"/>
    <property type="match status" value="3"/>
</dbReference>
<dbReference type="SUPFAM" id="SSF53167">
    <property type="entry name" value="Purine and uridine phosphorylases"/>
    <property type="match status" value="1"/>
</dbReference>
<dbReference type="Pfam" id="PF24883">
    <property type="entry name" value="NPHP3_N"/>
    <property type="match status" value="1"/>
</dbReference>
<dbReference type="InterPro" id="IPR035994">
    <property type="entry name" value="Nucleoside_phosphorylase_sf"/>
</dbReference>
<dbReference type="Pfam" id="PF01048">
    <property type="entry name" value="PNP_UDP_1"/>
    <property type="match status" value="1"/>
</dbReference>
<dbReference type="PROSITE" id="PS50088">
    <property type="entry name" value="ANK_REPEAT"/>
    <property type="match status" value="7"/>
</dbReference>
<evidence type="ECO:0000259" key="4">
    <source>
        <dbReference type="Pfam" id="PF24883"/>
    </source>
</evidence>
<evidence type="ECO:0000259" key="3">
    <source>
        <dbReference type="Pfam" id="PF01048"/>
    </source>
</evidence>
<dbReference type="PANTHER" id="PTHR24198">
    <property type="entry name" value="ANKYRIN REPEAT AND PROTEIN KINASE DOMAIN-CONTAINING PROTEIN"/>
    <property type="match status" value="1"/>
</dbReference>
<keyword evidence="1" id="KW-0677">Repeat</keyword>
<dbReference type="PROSITE" id="PS50297">
    <property type="entry name" value="ANK_REP_REGION"/>
    <property type="match status" value="6"/>
</dbReference>
<dbReference type="Gene3D" id="3.40.50.300">
    <property type="entry name" value="P-loop containing nucleotide triphosphate hydrolases"/>
    <property type="match status" value="1"/>
</dbReference>
<dbReference type="Gene3D" id="3.40.50.1580">
    <property type="entry name" value="Nucleoside phosphorylase domain"/>
    <property type="match status" value="1"/>
</dbReference>
<dbReference type="EMBL" id="CAAKMV010000145">
    <property type="protein sequence ID" value="VIO60471.1"/>
    <property type="molecule type" value="Genomic_DNA"/>
</dbReference>
<accession>A0A2H3GSH3</accession>
<sequence length="1285" mass="144143">MDRRRTSFNHDDIRQAKRHKAIAYRSGAPCYDRYTVAWICALHIEMAAARVMLDAQHADLPRQGSDTNSYVLGTMHKHNIVIACLPADQYGTNNAASVLSNLKYTFPNIRIGLMVGIGGGVPTKADIRLGDIVVGIRVMQFDLGKTLSERFQRTAIPKIPDSSIRTVISNLRSQHELRSSRVSLILKDKMSEYPTYWLPDEPDRLFESTYNHESSKPTCDECDQLKLEARKIRGSTDPVIHYGAIASGNQVMKDATSRDEIARELDVICFEMEAAGLMDIMPCLPIRGICDYSDSHKSKEWQRYAAATAAAYAYEFLEVWGGDTQSIEAGFPLPQNGNIAPSGRREILLESLDFEDIDSRKITIKAAYSKTCQWFLKHPNYLSWTNPEDTLRHHGFLWLKGKPGAGKSTLMKFLYLRAKRKDRNSQSLTGSFFFNARGDELEKTVSGMYRSLLLQLLQGFPDLQCVLDDPELVPRGQAGCPSLNILKDLLQSAVLKLAQRSFTCYIDALDECDEQQVMDMVEYFEDLAEQCAEDGVRLQICFSSRHYPFVDIRVGLCLILEEQTGHTGDLETYIKSHLRVRDPPLLAELQERMLEKAAGVFMWVVLVVEVLNVENRRGRLSLKTRLEEVPSGLSELFKDLLRRDKVNMEELLLSILWILLSKRPLKPEEYYHALWSGLSLEGLADVELPAIHVSDANDCFGRCVVSSSKGLAEITKAKHPTVQFIHESVRDFLIKDKGLHELWPELGADWESFGHDRLKLCCQSYVKFVRTRKMPPYRVDIDKSYPFLEYASQFVLHHADRASGVVCQEAFLNHFPTTTWISVVKFFEKFMIRRYTKNATLIYILADRGHSGLIWALLKANPDNIDINRPSKKERYKYPLIAAMAKGYKDSVLALLGLSSTIHDGIDITETLVYNIDAGGANRTPLSWACEHGHLGIVKFLISRPSQSNHTRKGAWTPLMLASKKGHIDIAKFLIDCGADIHTTVKHENAISLASAEGHAGIVRMLIDAGANLDFSNADGASLLCLAAFNAHEEVLKILLGEELPVNIVDHACMGPLHYAARRKGSTRIMKELLVHGADIHARDANGDTCLNVAVASGIFEEVKFLLKHGADVNARDRQGNSCLHQAMTYRDTEWSITQVLLDNGADVNAQNHKGRTYLHVIAANHSWLSPLDHLLRILDVHDVDTDARDEEGNTPLHIFCNMNRGYNSNFLNHFTLNLNAQNHKGETPLHLASQSGKVHLLAILIKLGADVNSTDRKGRTPLDCAKTDEVAQALIVKGGKRGTT</sequence>
<feature type="domain" description="Nucleoside phosphorylase" evidence="3">
    <location>
        <begin position="58"/>
        <end position="308"/>
    </location>
</feature>
<dbReference type="InterPro" id="IPR002110">
    <property type="entry name" value="Ankyrin_rpt"/>
</dbReference>
<evidence type="ECO:0000256" key="1">
    <source>
        <dbReference type="ARBA" id="ARBA00022737"/>
    </source>
</evidence>
<dbReference type="SUPFAM" id="SSF48403">
    <property type="entry name" value="Ankyrin repeat"/>
    <property type="match status" value="1"/>
</dbReference>
<protein>
    <submittedName>
        <fullName evidence="5">Uncharacterized protein</fullName>
    </submittedName>
</protein>
<dbReference type="PANTHER" id="PTHR24198:SF165">
    <property type="entry name" value="ANKYRIN REPEAT-CONTAINING PROTEIN-RELATED"/>
    <property type="match status" value="1"/>
</dbReference>
<dbReference type="GO" id="GO:0003824">
    <property type="term" value="F:catalytic activity"/>
    <property type="evidence" value="ECO:0007669"/>
    <property type="project" value="InterPro"/>
</dbReference>
<evidence type="ECO:0000313" key="5">
    <source>
        <dbReference type="EMBL" id="VIO60471.1"/>
    </source>
</evidence>
<dbReference type="SMART" id="SM00248">
    <property type="entry name" value="ANK"/>
    <property type="match status" value="11"/>
</dbReference>
<evidence type="ECO:0000256" key="2">
    <source>
        <dbReference type="ARBA" id="ARBA00023043"/>
    </source>
</evidence>
<feature type="domain" description="Nephrocystin 3-like N-terminal" evidence="4">
    <location>
        <begin position="371"/>
        <end position="545"/>
    </location>
</feature>
<dbReference type="SUPFAM" id="SSF52540">
    <property type="entry name" value="P-loop containing nucleoside triphosphate hydrolases"/>
    <property type="match status" value="1"/>
</dbReference>
<dbReference type="InterPro" id="IPR027417">
    <property type="entry name" value="P-loop_NTPase"/>
</dbReference>
<keyword evidence="2" id="KW-0040">ANK repeat</keyword>